<evidence type="ECO:0000313" key="2">
    <source>
        <dbReference type="Proteomes" id="UP000684084"/>
    </source>
</evidence>
<accession>A0A915YT17</accession>
<reference evidence="1" key="1">
    <citation type="submission" date="2020-05" db="EMBL/GenBank/DDBJ databases">
        <authorList>
            <person name="Rincon C."/>
            <person name="Sanders R I."/>
            <person name="Robbins C."/>
            <person name="Chaturvedi A."/>
        </authorList>
    </citation>
    <scope>NUCLEOTIDE SEQUENCE</scope>
    <source>
        <strain evidence="1">CHB12</strain>
    </source>
</reference>
<proteinExistence type="predicted"/>
<name>A0A915YT17_9GLOM</name>
<organism evidence="1 2">
    <name type="scientific">Rhizophagus irregularis</name>
    <dbReference type="NCBI Taxonomy" id="588596"/>
    <lineage>
        <taxon>Eukaryota</taxon>
        <taxon>Fungi</taxon>
        <taxon>Fungi incertae sedis</taxon>
        <taxon>Mucoromycota</taxon>
        <taxon>Glomeromycotina</taxon>
        <taxon>Glomeromycetes</taxon>
        <taxon>Glomerales</taxon>
        <taxon>Glomeraceae</taxon>
        <taxon>Rhizophagus</taxon>
    </lineage>
</organism>
<protein>
    <submittedName>
        <fullName evidence="1">Uncharacterized protein</fullName>
    </submittedName>
</protein>
<dbReference type="Proteomes" id="UP000684084">
    <property type="component" value="Unassembled WGS sequence"/>
</dbReference>
<gene>
    <name evidence="1" type="ORF">CHRIB12_LOCUS3106</name>
</gene>
<sequence length="124" mass="14340">MEQMAKEAVVEKENLAQDVIEESEDDSVYEVETSHLTIEKSENDPDYEVKDSHVLLQDITTLSANISNIEYLEISKQSKQQKASTKIRRPKISWVWQFFEFNKNNTKAVCQISASGNLFRRNLV</sequence>
<evidence type="ECO:0000313" key="1">
    <source>
        <dbReference type="EMBL" id="CAB5333379.1"/>
    </source>
</evidence>
<dbReference type="AlphaFoldDB" id="A0A915YT17"/>
<comment type="caution">
    <text evidence="1">The sequence shown here is derived from an EMBL/GenBank/DDBJ whole genome shotgun (WGS) entry which is preliminary data.</text>
</comment>
<dbReference type="EMBL" id="CAGKOT010000004">
    <property type="protein sequence ID" value="CAB5333379.1"/>
    <property type="molecule type" value="Genomic_DNA"/>
</dbReference>